<keyword evidence="1" id="KW-0812">Transmembrane</keyword>
<keyword evidence="1" id="KW-0472">Membrane</keyword>
<evidence type="ECO:0000313" key="2">
    <source>
        <dbReference type="EMBL" id="QDS98853.1"/>
    </source>
</evidence>
<gene>
    <name evidence="2" type="ORF">HG15A2_21390</name>
</gene>
<keyword evidence="1" id="KW-1133">Transmembrane helix</keyword>
<organism evidence="2 3">
    <name type="scientific">Adhaeretor mobilis</name>
    <dbReference type="NCBI Taxonomy" id="1930276"/>
    <lineage>
        <taxon>Bacteria</taxon>
        <taxon>Pseudomonadati</taxon>
        <taxon>Planctomycetota</taxon>
        <taxon>Planctomycetia</taxon>
        <taxon>Pirellulales</taxon>
        <taxon>Lacipirellulaceae</taxon>
        <taxon>Adhaeretor</taxon>
    </lineage>
</organism>
<name>A0A517MVD9_9BACT</name>
<proteinExistence type="predicted"/>
<dbReference type="EMBL" id="CP036263">
    <property type="protein sequence ID" value="QDS98853.1"/>
    <property type="molecule type" value="Genomic_DNA"/>
</dbReference>
<dbReference type="OrthoDB" id="140980at2"/>
<reference evidence="2 3" key="1">
    <citation type="submission" date="2019-02" db="EMBL/GenBank/DDBJ databases">
        <title>Deep-cultivation of Planctomycetes and their phenomic and genomic characterization uncovers novel biology.</title>
        <authorList>
            <person name="Wiegand S."/>
            <person name="Jogler M."/>
            <person name="Boedeker C."/>
            <person name="Pinto D."/>
            <person name="Vollmers J."/>
            <person name="Rivas-Marin E."/>
            <person name="Kohn T."/>
            <person name="Peeters S.H."/>
            <person name="Heuer A."/>
            <person name="Rast P."/>
            <person name="Oberbeckmann S."/>
            <person name="Bunk B."/>
            <person name="Jeske O."/>
            <person name="Meyerdierks A."/>
            <person name="Storesund J.E."/>
            <person name="Kallscheuer N."/>
            <person name="Luecker S."/>
            <person name="Lage O.M."/>
            <person name="Pohl T."/>
            <person name="Merkel B.J."/>
            <person name="Hornburger P."/>
            <person name="Mueller R.-W."/>
            <person name="Bruemmer F."/>
            <person name="Labrenz M."/>
            <person name="Spormann A.M."/>
            <person name="Op den Camp H."/>
            <person name="Overmann J."/>
            <person name="Amann R."/>
            <person name="Jetten M.S.M."/>
            <person name="Mascher T."/>
            <person name="Medema M.H."/>
            <person name="Devos D.P."/>
            <person name="Kaster A.-K."/>
            <person name="Ovreas L."/>
            <person name="Rohde M."/>
            <person name="Galperin M.Y."/>
            <person name="Jogler C."/>
        </authorList>
    </citation>
    <scope>NUCLEOTIDE SEQUENCE [LARGE SCALE GENOMIC DNA]</scope>
    <source>
        <strain evidence="2 3">HG15A2</strain>
    </source>
</reference>
<accession>A0A517MVD9</accession>
<dbReference type="PANTHER" id="PTHR43044:SF1">
    <property type="entry name" value="QUINOL:CYTOCHROME C OXIDOREDUCTASE QUINONE-BINDING SUBUNIT 2"/>
    <property type="match status" value="1"/>
</dbReference>
<feature type="transmembrane region" description="Helical" evidence="1">
    <location>
        <begin position="27"/>
        <end position="46"/>
    </location>
</feature>
<dbReference type="PANTHER" id="PTHR43044">
    <property type="match status" value="1"/>
</dbReference>
<sequence length="88" mass="10469">MLAIVVRNSGLLRGLFTDDHLHDLGKLLLGFSCFWIYIWFSQYMLIWYTNMPEETSYYLLRTSGPWGPIMVVNILLNWVVPFFMCPFR</sequence>
<dbReference type="KEGG" id="amob:HG15A2_21390"/>
<dbReference type="Proteomes" id="UP000319852">
    <property type="component" value="Chromosome"/>
</dbReference>
<evidence type="ECO:0000313" key="3">
    <source>
        <dbReference type="Proteomes" id="UP000319852"/>
    </source>
</evidence>
<protein>
    <submittedName>
        <fullName evidence="2">Uncharacterized protein</fullName>
    </submittedName>
</protein>
<evidence type="ECO:0000256" key="1">
    <source>
        <dbReference type="SAM" id="Phobius"/>
    </source>
</evidence>
<keyword evidence="3" id="KW-1185">Reference proteome</keyword>
<feature type="transmembrane region" description="Helical" evidence="1">
    <location>
        <begin position="66"/>
        <end position="87"/>
    </location>
</feature>
<dbReference type="AlphaFoldDB" id="A0A517MVD9"/>